<feature type="region of interest" description="Disordered" evidence="1">
    <location>
        <begin position="368"/>
        <end position="410"/>
    </location>
</feature>
<feature type="transmembrane region" description="Helical" evidence="2">
    <location>
        <begin position="629"/>
        <end position="647"/>
    </location>
</feature>
<feature type="chain" id="PRO_5045778502" evidence="3">
    <location>
        <begin position="40"/>
        <end position="662"/>
    </location>
</feature>
<sequence length="662" mass="61774">MGMFGVRAKRTAGVAGAAALAATGIMTFGAFGSLTPAQAAAASCPTGEIGSPGTGNEIFTDNNVAVYAGGDLVTGSGAAEIEGLVVVHGDATFQRQPAGAFNVGTVGVGSGVVPGVGETMLAVGGDLRVESGITTFFVGAPVPGFPDGGGDVRVGGAADPTHPDGRYDLNGGEFRSGLGAAALDGYAHFGDAISSASAAYAAEATTGSARSEWGTATFVGTGAAREVFIISAADLGAAGAVAFEKIADDATVIVNVTGDAAVWSPNYFSDDGVRVDGVGGAVNGFGRVATRTMWNFADATRVEIGGSSQVLGSIMVPHAHADAATPTISTTAHLNGRVYTNGTIRMEGSGTEIHNYPFRDGAFVCEVEPETPVDPGADADADADGAGADADAAGTDADAGAAGTDAGADAAGTDADAGAAAAGTDADAGAAGTDADADAGVEVHADAGATADADARGAGADADAATAIRAGSDGGADGAGIEGTVSASGSVDADAAVEGAAVSADAAATADASAGGSATASGASASVAAAATADASAGGSATASGSSASVAAAATADASSSAGSSAAADAAAAATASASASATSVASASSTASTSGATSASSAAGSSAGGTAANGPGADLAVTGGVVSGWPLLLGGAAIFGGIVLVLRTLVRRHEAGAVDAD</sequence>
<reference evidence="5 6" key="1">
    <citation type="submission" date="2023-01" db="EMBL/GenBank/DDBJ databases">
        <title>Characterization of estradiol degrading bacteria Microbacterium sp. MZT7 and reveal degrading genes through genome analysis.</title>
        <authorList>
            <person name="Hao P."/>
            <person name="Gao Y."/>
        </authorList>
    </citation>
    <scope>NUCLEOTIDE SEQUENCE [LARGE SCALE GENOMIC DNA]</scope>
    <source>
        <strain evidence="5 6">MZT7</strain>
    </source>
</reference>
<dbReference type="Pfam" id="PF20597">
    <property type="entry name" value="pAdhesive_15"/>
    <property type="match status" value="1"/>
</dbReference>
<keyword evidence="2" id="KW-1133">Transmembrane helix</keyword>
<keyword evidence="2" id="KW-0472">Membrane</keyword>
<evidence type="ECO:0000313" key="6">
    <source>
        <dbReference type="Proteomes" id="UP001199642"/>
    </source>
</evidence>
<protein>
    <submittedName>
        <fullName evidence="5">Choice-of-anchor A family protein</fullName>
    </submittedName>
</protein>
<feature type="signal peptide" evidence="3">
    <location>
        <begin position="1"/>
        <end position="39"/>
    </location>
</feature>
<proteinExistence type="predicted"/>
<feature type="compositionally biased region" description="Acidic residues" evidence="1">
    <location>
        <begin position="368"/>
        <end position="383"/>
    </location>
</feature>
<evidence type="ECO:0000259" key="4">
    <source>
        <dbReference type="Pfam" id="PF20597"/>
    </source>
</evidence>
<feature type="compositionally biased region" description="Low complexity" evidence="1">
    <location>
        <begin position="384"/>
        <end position="410"/>
    </location>
</feature>
<dbReference type="RefSeq" id="WP_231820124.1">
    <property type="nucleotide sequence ID" value="NZ_CP082781.1"/>
</dbReference>
<evidence type="ECO:0000256" key="1">
    <source>
        <dbReference type="SAM" id="MobiDB-lite"/>
    </source>
</evidence>
<evidence type="ECO:0000256" key="3">
    <source>
        <dbReference type="SAM" id="SignalP"/>
    </source>
</evidence>
<dbReference type="Proteomes" id="UP001199642">
    <property type="component" value="Chromosome"/>
</dbReference>
<dbReference type="NCBIfam" id="TIGR04215">
    <property type="entry name" value="choice_anch_A"/>
    <property type="match status" value="1"/>
</dbReference>
<dbReference type="EMBL" id="CP082781">
    <property type="protein sequence ID" value="UGS26431.1"/>
    <property type="molecule type" value="Genomic_DNA"/>
</dbReference>
<keyword evidence="6" id="KW-1185">Reference proteome</keyword>
<keyword evidence="3" id="KW-0732">Signal</keyword>
<keyword evidence="2" id="KW-0812">Transmembrane</keyword>
<evidence type="ECO:0000313" key="5">
    <source>
        <dbReference type="EMBL" id="UGS26431.1"/>
    </source>
</evidence>
<name>A0ABY3RU39_9MICO</name>
<feature type="domain" description="Choice-of-anchor A" evidence="4">
    <location>
        <begin position="67"/>
        <end position="353"/>
    </location>
</feature>
<evidence type="ECO:0000256" key="2">
    <source>
        <dbReference type="SAM" id="Phobius"/>
    </source>
</evidence>
<gene>
    <name evidence="5" type="ORF">K8F61_17670</name>
</gene>
<dbReference type="InterPro" id="IPR026588">
    <property type="entry name" value="Choice_anch_A"/>
</dbReference>
<organism evidence="5 6">
    <name type="scientific">Microbacterium resistens</name>
    <dbReference type="NCBI Taxonomy" id="156977"/>
    <lineage>
        <taxon>Bacteria</taxon>
        <taxon>Bacillati</taxon>
        <taxon>Actinomycetota</taxon>
        <taxon>Actinomycetes</taxon>
        <taxon>Micrococcales</taxon>
        <taxon>Microbacteriaceae</taxon>
        <taxon>Microbacterium</taxon>
    </lineage>
</organism>
<accession>A0ABY3RU39</accession>